<evidence type="ECO:0000256" key="4">
    <source>
        <dbReference type="SAM" id="MobiDB-lite"/>
    </source>
</evidence>
<dbReference type="InterPro" id="IPR049629">
    <property type="entry name" value="DPY30_SDC1_DD"/>
</dbReference>
<feature type="region of interest" description="Disordered" evidence="4">
    <location>
        <begin position="1"/>
        <end position="94"/>
    </location>
</feature>
<dbReference type="Pfam" id="PF05186">
    <property type="entry name" value="Dpy-30"/>
    <property type="match status" value="1"/>
</dbReference>
<keyword evidence="6" id="KW-1185">Reference proteome</keyword>
<comment type="caution">
    <text evidence="5">The sequence shown here is derived from an EMBL/GenBank/DDBJ whole genome shotgun (WGS) entry which is preliminary data.</text>
</comment>
<accession>A0ABD6E249</accession>
<reference evidence="5 6" key="1">
    <citation type="submission" date="2024-08" db="EMBL/GenBank/DDBJ databases">
        <title>Gnathostoma spinigerum genome.</title>
        <authorList>
            <person name="Gonzalez-Bertolin B."/>
            <person name="Monzon S."/>
            <person name="Zaballos A."/>
            <person name="Jimenez P."/>
            <person name="Dekumyoy P."/>
            <person name="Varona S."/>
            <person name="Cuesta I."/>
            <person name="Sumanam S."/>
            <person name="Adisakwattana P."/>
            <person name="Gasser R.B."/>
            <person name="Hernandez-Gonzalez A."/>
            <person name="Young N.D."/>
            <person name="Perteguer M.J."/>
        </authorList>
    </citation>
    <scope>NUCLEOTIDE SEQUENCE [LARGE SCALE GENOMIC DNA]</scope>
    <source>
        <strain evidence="5">AL3</strain>
        <tissue evidence="5">Liver</tissue>
    </source>
</reference>
<dbReference type="FunFam" id="1.20.890.10:FF:000003">
    <property type="entry name" value="protein dpy-30 homolog"/>
    <property type="match status" value="1"/>
</dbReference>
<evidence type="ECO:0000313" key="5">
    <source>
        <dbReference type="EMBL" id="MFH4973698.1"/>
    </source>
</evidence>
<evidence type="ECO:0000256" key="3">
    <source>
        <dbReference type="ARBA" id="ARBA00023242"/>
    </source>
</evidence>
<dbReference type="GO" id="GO:0005634">
    <property type="term" value="C:nucleus"/>
    <property type="evidence" value="ECO:0007669"/>
    <property type="project" value="UniProtKB-SubCell"/>
</dbReference>
<keyword evidence="3" id="KW-0539">Nucleus</keyword>
<dbReference type="Gene3D" id="1.20.890.10">
    <property type="entry name" value="cAMP-dependent protein kinase regulatory subunit, dimerization-anchoring domain"/>
    <property type="match status" value="1"/>
</dbReference>
<comment type="similarity">
    <text evidence="2">Belongs to the dpy-30 family.</text>
</comment>
<feature type="compositionally biased region" description="Low complexity" evidence="4">
    <location>
        <begin position="41"/>
        <end position="66"/>
    </location>
</feature>
<name>A0ABD6E249_9BILA</name>
<gene>
    <name evidence="5" type="ORF">AB6A40_000407</name>
</gene>
<dbReference type="InterPro" id="IPR007858">
    <property type="entry name" value="Dpy-30_motif"/>
</dbReference>
<organism evidence="5 6">
    <name type="scientific">Gnathostoma spinigerum</name>
    <dbReference type="NCBI Taxonomy" id="75299"/>
    <lineage>
        <taxon>Eukaryota</taxon>
        <taxon>Metazoa</taxon>
        <taxon>Ecdysozoa</taxon>
        <taxon>Nematoda</taxon>
        <taxon>Chromadorea</taxon>
        <taxon>Rhabditida</taxon>
        <taxon>Spirurina</taxon>
        <taxon>Gnathostomatomorpha</taxon>
        <taxon>Gnathostomatoidea</taxon>
        <taxon>Gnathostomatidae</taxon>
        <taxon>Gnathostoma</taxon>
    </lineage>
</organism>
<proteinExistence type="inferred from homology"/>
<dbReference type="EMBL" id="JBGFUD010000109">
    <property type="protein sequence ID" value="MFH4973698.1"/>
    <property type="molecule type" value="Genomic_DNA"/>
</dbReference>
<evidence type="ECO:0000256" key="1">
    <source>
        <dbReference type="ARBA" id="ARBA00004123"/>
    </source>
</evidence>
<sequence length="142" mass="15036">MSEMEIADHAAPPEPEPTPNAEAVATTEPKKPEGDSNAQEVQAETPVPATTAQQPAEAQQAPTNAASTTEAKKESGDGDVSSTATTNMPTRQYLDQTVVPILLQALGALAKERPPNPIEFLANYLLKEKDRFTLSQSDSGAH</sequence>
<comment type="subcellular location">
    <subcellularLocation>
        <location evidence="1">Nucleus</location>
    </subcellularLocation>
</comment>
<protein>
    <submittedName>
        <fullName evidence="5">Uncharacterized protein</fullName>
    </submittedName>
</protein>
<dbReference type="Proteomes" id="UP001608902">
    <property type="component" value="Unassembled WGS sequence"/>
</dbReference>
<dbReference type="AlphaFoldDB" id="A0ABD6E249"/>
<feature type="compositionally biased region" description="Polar residues" evidence="4">
    <location>
        <begin position="80"/>
        <end position="94"/>
    </location>
</feature>
<dbReference type="CDD" id="cd22965">
    <property type="entry name" value="DD_DPY30_SDC1"/>
    <property type="match status" value="1"/>
</dbReference>
<evidence type="ECO:0000256" key="2">
    <source>
        <dbReference type="ARBA" id="ARBA00010849"/>
    </source>
</evidence>
<evidence type="ECO:0000313" key="6">
    <source>
        <dbReference type="Proteomes" id="UP001608902"/>
    </source>
</evidence>